<dbReference type="Proteomes" id="UP000001025">
    <property type="component" value="Chromosome"/>
</dbReference>
<dbReference type="PATRIC" id="fig|243090.15.peg.977"/>
<accession>Q7UWB9</accession>
<dbReference type="GO" id="GO:0003723">
    <property type="term" value="F:RNA binding"/>
    <property type="evidence" value="ECO:0007669"/>
    <property type="project" value="InterPro"/>
</dbReference>
<evidence type="ECO:0000313" key="3">
    <source>
        <dbReference type="EMBL" id="CAD72447.1"/>
    </source>
</evidence>
<dbReference type="InterPro" id="IPR050188">
    <property type="entry name" value="RluA_PseudoU_synthase"/>
</dbReference>
<dbReference type="PANTHER" id="PTHR21600">
    <property type="entry name" value="MITOCHONDRIAL RNA PSEUDOURIDINE SYNTHASE"/>
    <property type="match status" value="1"/>
</dbReference>
<proteinExistence type="inferred from homology"/>
<dbReference type="STRING" id="243090.RB2141"/>
<dbReference type="SUPFAM" id="SSF55120">
    <property type="entry name" value="Pseudouridine synthase"/>
    <property type="match status" value="1"/>
</dbReference>
<dbReference type="GO" id="GO:0000455">
    <property type="term" value="P:enzyme-directed rRNA pseudouridine synthesis"/>
    <property type="evidence" value="ECO:0000318"/>
    <property type="project" value="GO_Central"/>
</dbReference>
<sequence length="232" mass="25573">MVGTLGIASTLIGDQDPAMIEILWQCHACVVVNKPVGLPTTSPKGTDSLESCLREQFAQAGNPVSYLTAVHRLDRPVSGLVLIALRKKAARLLSEQFRLRHVQKKYIAMVQGNALEACKQEPWHDTIAKLTDEARVEIVGLDSTDGRQAETKVSFLEYDSESDTSRIELRPVTGRMHQLRIQSAHRGHPIVGDPLYGTAEDESALRLVAAKLSFRDPTNGRAVEVELPELPF</sequence>
<dbReference type="OrthoDB" id="9784108at2"/>
<dbReference type="GO" id="GO:0009982">
    <property type="term" value="F:pseudouridine synthase activity"/>
    <property type="evidence" value="ECO:0000318"/>
    <property type="project" value="GO_Central"/>
</dbReference>
<comment type="similarity">
    <text evidence="1">Belongs to the pseudouridine synthase RluA family.</text>
</comment>
<dbReference type="InParanoid" id="Q7UWB9"/>
<dbReference type="GO" id="GO:0004730">
    <property type="term" value="F:pseudouridylate synthase activity"/>
    <property type="evidence" value="ECO:0007669"/>
    <property type="project" value="UniProtKB-EC"/>
</dbReference>
<protein>
    <submittedName>
        <fullName evidence="3">Ribosomal large subunit pseudouridine synthase A</fullName>
        <ecNumber evidence="3">4.2.1.70</ecNumber>
    </submittedName>
</protein>
<dbReference type="KEGG" id="rba:RB2141"/>
<dbReference type="EC" id="4.2.1.70" evidence="3"/>
<dbReference type="CDD" id="cd02869">
    <property type="entry name" value="PseudoU_synth_RluA_like"/>
    <property type="match status" value="1"/>
</dbReference>
<dbReference type="InterPro" id="IPR006224">
    <property type="entry name" value="PsdUridine_synth_RluA-like_CS"/>
</dbReference>
<name>Q7UWB9_RHOBA</name>
<evidence type="ECO:0000256" key="1">
    <source>
        <dbReference type="ARBA" id="ARBA00010876"/>
    </source>
</evidence>
<dbReference type="InterPro" id="IPR020103">
    <property type="entry name" value="PsdUridine_synth_cat_dom_sf"/>
</dbReference>
<dbReference type="Pfam" id="PF00849">
    <property type="entry name" value="PseudoU_synth_2"/>
    <property type="match status" value="1"/>
</dbReference>
<dbReference type="eggNOG" id="COG0564">
    <property type="taxonomic scope" value="Bacteria"/>
</dbReference>
<dbReference type="EMBL" id="BX294136">
    <property type="protein sequence ID" value="CAD72447.1"/>
    <property type="molecule type" value="Genomic_DNA"/>
</dbReference>
<dbReference type="PANTHER" id="PTHR21600:SF87">
    <property type="entry name" value="RNA PSEUDOURIDYLATE SYNTHASE DOMAIN-CONTAINING PROTEIN 1"/>
    <property type="match status" value="1"/>
</dbReference>
<dbReference type="InterPro" id="IPR006145">
    <property type="entry name" value="PsdUridine_synth_RsuA/RluA"/>
</dbReference>
<dbReference type="PROSITE" id="PS01129">
    <property type="entry name" value="PSI_RLU"/>
    <property type="match status" value="1"/>
</dbReference>
<dbReference type="Gene3D" id="3.30.2350.10">
    <property type="entry name" value="Pseudouridine synthase"/>
    <property type="match status" value="1"/>
</dbReference>
<dbReference type="HOGENOM" id="CLU_016902_11_1_0"/>
<organism evidence="3 4">
    <name type="scientific">Rhodopirellula baltica (strain DSM 10527 / NCIMB 13988 / SH1)</name>
    <dbReference type="NCBI Taxonomy" id="243090"/>
    <lineage>
        <taxon>Bacteria</taxon>
        <taxon>Pseudomonadati</taxon>
        <taxon>Planctomycetota</taxon>
        <taxon>Planctomycetia</taxon>
        <taxon>Pirellulales</taxon>
        <taxon>Pirellulaceae</taxon>
        <taxon>Rhodopirellula</taxon>
    </lineage>
</organism>
<dbReference type="EnsemblBacteria" id="CAD72447">
    <property type="protein sequence ID" value="CAD72447"/>
    <property type="gene ID" value="RB2141"/>
</dbReference>
<keyword evidence="3" id="KW-0456">Lyase</keyword>
<evidence type="ECO:0000313" key="4">
    <source>
        <dbReference type="Proteomes" id="UP000001025"/>
    </source>
</evidence>
<dbReference type="AlphaFoldDB" id="Q7UWB9"/>
<keyword evidence="4" id="KW-1185">Reference proteome</keyword>
<gene>
    <name evidence="3" type="primary">rluA</name>
    <name evidence="3" type="ordered locus">RB2141</name>
</gene>
<feature type="domain" description="Pseudouridine synthase RsuA/RluA-like" evidence="2">
    <location>
        <begin position="30"/>
        <end position="185"/>
    </location>
</feature>
<evidence type="ECO:0000259" key="2">
    <source>
        <dbReference type="Pfam" id="PF00849"/>
    </source>
</evidence>
<reference evidence="3 4" key="1">
    <citation type="journal article" date="2003" name="Proc. Natl. Acad. Sci. U.S.A.">
        <title>Complete genome sequence of the marine planctomycete Pirellula sp. strain 1.</title>
        <authorList>
            <person name="Gloeckner F.O."/>
            <person name="Kube M."/>
            <person name="Bauer M."/>
            <person name="Teeling H."/>
            <person name="Lombardot T."/>
            <person name="Ludwig W."/>
            <person name="Gade D."/>
            <person name="Beck A."/>
            <person name="Borzym K."/>
            <person name="Heitmann K."/>
            <person name="Rabus R."/>
            <person name="Schlesner H."/>
            <person name="Amann R."/>
            <person name="Reinhardt R."/>
        </authorList>
    </citation>
    <scope>NUCLEOTIDE SEQUENCE [LARGE SCALE GENOMIC DNA]</scope>
    <source>
        <strain evidence="4">DSM 10527 / NCIMB 13988 / SH1</strain>
    </source>
</reference>
<dbReference type="GO" id="GO:0140098">
    <property type="term" value="F:catalytic activity, acting on RNA"/>
    <property type="evidence" value="ECO:0007669"/>
    <property type="project" value="UniProtKB-ARBA"/>
</dbReference>